<dbReference type="EMBL" id="BAABET010000004">
    <property type="protein sequence ID" value="GAA4312542.1"/>
    <property type="molecule type" value="Genomic_DNA"/>
</dbReference>
<dbReference type="Proteomes" id="UP001501115">
    <property type="component" value="Unassembled WGS sequence"/>
</dbReference>
<organism evidence="1 2">
    <name type="scientific">Streptomyces venetus</name>
    <dbReference type="NCBI Taxonomy" id="1701086"/>
    <lineage>
        <taxon>Bacteria</taxon>
        <taxon>Bacillati</taxon>
        <taxon>Actinomycetota</taxon>
        <taxon>Actinomycetes</taxon>
        <taxon>Kitasatosporales</taxon>
        <taxon>Streptomycetaceae</taxon>
        <taxon>Streptomyces</taxon>
    </lineage>
</organism>
<evidence type="ECO:0000313" key="1">
    <source>
        <dbReference type="EMBL" id="GAA4312542.1"/>
    </source>
</evidence>
<protein>
    <submittedName>
        <fullName evidence="1">ImmA/IrrE family metallo-endopeptidase</fullName>
    </submittedName>
</protein>
<reference evidence="2" key="1">
    <citation type="journal article" date="2019" name="Int. J. Syst. Evol. Microbiol.">
        <title>The Global Catalogue of Microorganisms (GCM) 10K type strain sequencing project: providing services to taxonomists for standard genome sequencing and annotation.</title>
        <authorList>
            <consortium name="The Broad Institute Genomics Platform"/>
            <consortium name="The Broad Institute Genome Sequencing Center for Infectious Disease"/>
            <person name="Wu L."/>
            <person name="Ma J."/>
        </authorList>
    </citation>
    <scope>NUCLEOTIDE SEQUENCE [LARGE SCALE GENOMIC DNA]</scope>
    <source>
        <strain evidence="2">JCM 31290</strain>
    </source>
</reference>
<evidence type="ECO:0000313" key="2">
    <source>
        <dbReference type="Proteomes" id="UP001501115"/>
    </source>
</evidence>
<proteinExistence type="predicted"/>
<sequence>MKRRHIRRKCGDLIQSLELTAPFSVEDLCRQIAERRQRTIRLAPLAFPASGPAGLLVSTASVDYVFYEAHTTVTHQTHVIVHELGHLVWNHAHAGPGEGGGSYEGGSLLPKDIDPVLIEHMLGRTQYSRPEEYAAEYFATQVLRLVSGPPFDTAAAPPGVSALDTRLGRSLQHGGAHQR</sequence>
<keyword evidence="2" id="KW-1185">Reference proteome</keyword>
<gene>
    <name evidence="1" type="ORF">GCM10023086_33140</name>
</gene>
<accession>A0ABP8FWN5</accession>
<name>A0ABP8FWN5_9ACTN</name>
<comment type="caution">
    <text evidence="1">The sequence shown here is derived from an EMBL/GenBank/DDBJ whole genome shotgun (WGS) entry which is preliminary data.</text>
</comment>